<evidence type="ECO:0008006" key="3">
    <source>
        <dbReference type="Google" id="ProtNLM"/>
    </source>
</evidence>
<dbReference type="Proteomes" id="UP000002484">
    <property type="component" value="Chromosome"/>
</dbReference>
<reference evidence="1 2" key="1">
    <citation type="submission" date="2010-10" db="EMBL/GenBank/DDBJ databases">
        <title>Complete sequence of Frankia sp. EuI1c.</title>
        <authorList>
            <consortium name="US DOE Joint Genome Institute"/>
            <person name="Lucas S."/>
            <person name="Copeland A."/>
            <person name="Lapidus A."/>
            <person name="Cheng J.-F."/>
            <person name="Bruce D."/>
            <person name="Goodwin L."/>
            <person name="Pitluck S."/>
            <person name="Chertkov O."/>
            <person name="Detter J.C."/>
            <person name="Han C."/>
            <person name="Tapia R."/>
            <person name="Land M."/>
            <person name="Hauser L."/>
            <person name="Jeffries C."/>
            <person name="Kyrpides N."/>
            <person name="Ivanova N."/>
            <person name="Mikhailova N."/>
            <person name="Beauchemin N."/>
            <person name="Sen A."/>
            <person name="Sur S.A."/>
            <person name="Gtari M."/>
            <person name="Wall L."/>
            <person name="Tisa L."/>
            <person name="Woyke T."/>
        </authorList>
    </citation>
    <scope>NUCLEOTIDE SEQUENCE [LARGE SCALE GENOMIC DNA]</scope>
    <source>
        <strain evidence="2">DSM 45817 / CECT 9037 / EuI1c</strain>
    </source>
</reference>
<dbReference type="EMBL" id="CP002299">
    <property type="protein sequence ID" value="ADP84611.1"/>
    <property type="molecule type" value="Genomic_DNA"/>
</dbReference>
<dbReference type="RefSeq" id="WP_013427722.1">
    <property type="nucleotide sequence ID" value="NC_014666.1"/>
</dbReference>
<evidence type="ECO:0000313" key="1">
    <source>
        <dbReference type="EMBL" id="ADP84611.1"/>
    </source>
</evidence>
<keyword evidence="2" id="KW-1185">Reference proteome</keyword>
<name>E3JAZ0_PSEI1</name>
<accession>E3JAZ0</accession>
<dbReference type="STRING" id="298654.FraEuI1c_6641"/>
<dbReference type="InParanoid" id="E3JAZ0"/>
<dbReference type="KEGG" id="fri:FraEuI1c_6641"/>
<evidence type="ECO:0000313" key="2">
    <source>
        <dbReference type="Proteomes" id="UP000002484"/>
    </source>
</evidence>
<protein>
    <recommendedName>
        <fullName evidence="3">FXSXX-COOH protein</fullName>
    </recommendedName>
</protein>
<gene>
    <name evidence="1" type="ordered locus">FraEuI1c_6641</name>
</gene>
<dbReference type="NCBIfam" id="TIGR04268">
    <property type="entry name" value="FxSxx-COOH"/>
    <property type="match status" value="1"/>
</dbReference>
<organism evidence="1 2">
    <name type="scientific">Pseudofrankia inefficax (strain DSM 45817 / CECT 9037 / DDB 130130 / EuI1c)</name>
    <name type="common">Frankia inefficax</name>
    <dbReference type="NCBI Taxonomy" id="298654"/>
    <lineage>
        <taxon>Bacteria</taxon>
        <taxon>Bacillati</taxon>
        <taxon>Actinomycetota</taxon>
        <taxon>Actinomycetes</taxon>
        <taxon>Frankiales</taxon>
        <taxon>Frankiaceae</taxon>
        <taxon>Pseudofrankia</taxon>
    </lineage>
</organism>
<dbReference type="HOGENOM" id="CLU_2897647_0_0_11"/>
<dbReference type="AlphaFoldDB" id="E3JAZ0"/>
<sequence length="62" mass="6536">MDTAAAAMESDAGVETTMVDLVGLDLADLEGLEADVLTESLRRLLRDASHPEETLAGFDSSI</sequence>
<proteinExistence type="predicted"/>
<dbReference type="InterPro" id="IPR026334">
    <property type="entry name" value="FxSxx-COOH"/>
</dbReference>